<feature type="compositionally biased region" description="Polar residues" evidence="1">
    <location>
        <begin position="22"/>
        <end position="35"/>
    </location>
</feature>
<dbReference type="EMBL" id="KV423959">
    <property type="protein sequence ID" value="KZT57758.1"/>
    <property type="molecule type" value="Genomic_DNA"/>
</dbReference>
<feature type="region of interest" description="Disordered" evidence="1">
    <location>
        <begin position="1"/>
        <end position="87"/>
    </location>
</feature>
<evidence type="ECO:0000313" key="3">
    <source>
        <dbReference type="Proteomes" id="UP000076842"/>
    </source>
</evidence>
<accession>A0A165G923</accession>
<sequence>MAKSRASRDMSSTATRLGVPRSQASSALSRPTSRPLSAKPGPRGPTPSTVKPPMRGTSVQQPLNPVKLGGLTRRASSKPLPKVEVQKASKPNDTLEVFMGLPAFAALDEDFRFDV</sequence>
<dbReference type="STRING" id="1353952.A0A165G923"/>
<dbReference type="AlphaFoldDB" id="A0A165G923"/>
<evidence type="ECO:0000256" key="1">
    <source>
        <dbReference type="SAM" id="MobiDB-lite"/>
    </source>
</evidence>
<gene>
    <name evidence="2" type="ORF">CALCODRAFT_495807</name>
</gene>
<dbReference type="InParanoid" id="A0A165G923"/>
<organism evidence="2 3">
    <name type="scientific">Calocera cornea HHB12733</name>
    <dbReference type="NCBI Taxonomy" id="1353952"/>
    <lineage>
        <taxon>Eukaryota</taxon>
        <taxon>Fungi</taxon>
        <taxon>Dikarya</taxon>
        <taxon>Basidiomycota</taxon>
        <taxon>Agaricomycotina</taxon>
        <taxon>Dacrymycetes</taxon>
        <taxon>Dacrymycetales</taxon>
        <taxon>Dacrymycetaceae</taxon>
        <taxon>Calocera</taxon>
    </lineage>
</organism>
<keyword evidence="3" id="KW-1185">Reference proteome</keyword>
<proteinExistence type="predicted"/>
<reference evidence="2 3" key="1">
    <citation type="journal article" date="2016" name="Mol. Biol. Evol.">
        <title>Comparative Genomics of Early-Diverging Mushroom-Forming Fungi Provides Insights into the Origins of Lignocellulose Decay Capabilities.</title>
        <authorList>
            <person name="Nagy L.G."/>
            <person name="Riley R."/>
            <person name="Tritt A."/>
            <person name="Adam C."/>
            <person name="Daum C."/>
            <person name="Floudas D."/>
            <person name="Sun H."/>
            <person name="Yadav J.S."/>
            <person name="Pangilinan J."/>
            <person name="Larsson K.H."/>
            <person name="Matsuura K."/>
            <person name="Barry K."/>
            <person name="Labutti K."/>
            <person name="Kuo R."/>
            <person name="Ohm R.A."/>
            <person name="Bhattacharya S.S."/>
            <person name="Shirouzu T."/>
            <person name="Yoshinaga Y."/>
            <person name="Martin F.M."/>
            <person name="Grigoriev I.V."/>
            <person name="Hibbett D.S."/>
        </authorList>
    </citation>
    <scope>NUCLEOTIDE SEQUENCE [LARGE SCALE GENOMIC DNA]</scope>
    <source>
        <strain evidence="2 3">HHB12733</strain>
    </source>
</reference>
<dbReference type="Proteomes" id="UP000076842">
    <property type="component" value="Unassembled WGS sequence"/>
</dbReference>
<name>A0A165G923_9BASI</name>
<protein>
    <submittedName>
        <fullName evidence="2">Uncharacterized protein</fullName>
    </submittedName>
</protein>
<evidence type="ECO:0000313" key="2">
    <source>
        <dbReference type="EMBL" id="KZT57758.1"/>
    </source>
</evidence>